<evidence type="ECO:0000259" key="3">
    <source>
        <dbReference type="Pfam" id="PF13229"/>
    </source>
</evidence>
<dbReference type="Proteomes" id="UP000315677">
    <property type="component" value="Unassembled WGS sequence"/>
</dbReference>
<feature type="domain" description="Right handed beta helix" evidence="3">
    <location>
        <begin position="252"/>
        <end position="407"/>
    </location>
</feature>
<dbReference type="GO" id="GO:0016829">
    <property type="term" value="F:lyase activity"/>
    <property type="evidence" value="ECO:0007669"/>
    <property type="project" value="UniProtKB-KW"/>
</dbReference>
<evidence type="ECO:0000313" key="4">
    <source>
        <dbReference type="EMBL" id="TQM13771.1"/>
    </source>
</evidence>
<dbReference type="InterPro" id="IPR006626">
    <property type="entry name" value="PbH1"/>
</dbReference>
<dbReference type="RefSeq" id="WP_142047730.1">
    <property type="nucleotide sequence ID" value="NZ_VFPA01000001.1"/>
</dbReference>
<dbReference type="AlphaFoldDB" id="A0A543DWS0"/>
<evidence type="ECO:0000256" key="2">
    <source>
        <dbReference type="SAM" id="SignalP"/>
    </source>
</evidence>
<dbReference type="OrthoDB" id="3560303at2"/>
<dbReference type="InterPro" id="IPR006311">
    <property type="entry name" value="TAT_signal"/>
</dbReference>
<keyword evidence="2" id="KW-0732">Signal</keyword>
<dbReference type="EMBL" id="VFPA01000001">
    <property type="protein sequence ID" value="TQM13771.1"/>
    <property type="molecule type" value="Genomic_DNA"/>
</dbReference>
<feature type="compositionally biased region" description="Basic and acidic residues" evidence="1">
    <location>
        <begin position="56"/>
        <end position="66"/>
    </location>
</feature>
<comment type="caution">
    <text evidence="4">The sequence shown here is derived from an EMBL/GenBank/DDBJ whole genome shotgun (WGS) entry which is preliminary data.</text>
</comment>
<protein>
    <submittedName>
        <fullName evidence="4">Parallel beta helix pectate lyase-like protein</fullName>
    </submittedName>
</protein>
<dbReference type="InterPro" id="IPR011050">
    <property type="entry name" value="Pectin_lyase_fold/virulence"/>
</dbReference>
<reference evidence="4 5" key="1">
    <citation type="submission" date="2019-06" db="EMBL/GenBank/DDBJ databases">
        <title>Sequencing the genomes of 1000 actinobacteria strains.</title>
        <authorList>
            <person name="Klenk H.-P."/>
        </authorList>
    </citation>
    <scope>NUCLEOTIDE SEQUENCE [LARGE SCALE GENOMIC DNA]</scope>
    <source>
        <strain evidence="4 5">DSM 45301</strain>
    </source>
</reference>
<name>A0A543DWS0_9PSEU</name>
<dbReference type="Pfam" id="PF13229">
    <property type="entry name" value="Beta_helix"/>
    <property type="match status" value="1"/>
</dbReference>
<sequence>MSTASTSRRWVGRIVATGAAAAIGVGLAPGTALAVPDAAAAPAAASATQAPTQVVDPDRSASARRTWEGRGRPHHMTIVRPDRIDVVSEGRLTRTVWHGGGPVTIDDLERALPDSWLTVTDGTAVLDAAVVLVRTTDLQVGGPGDGVRTLQLVGGATPQEAASLHTGGGEITFTGVTVTSLDPATGQPVPATAGGRPLIVASSGGHLEATDTTISDLGTPRVGTDSGDAGVEFHTGATGSLTRTTLLRNSVGLQLARSEDVALQDVTIQESVDDGLVLAGDTGTTMSGVRAIGNGDNGVLVTGDSTDRPVSGIATSGNAAFGVAVVGQTGTRVSGVTTESDEGGGLRLSRSSDVTVTDFHATEQRMGVFTHVGSTGIVLDGIHTTGGSRGLVVEKSTTGLEARNSTFASARVDGAALGGKDVTLRNVQVSDARSGVRVERGASDVELADLTVTGGRDGVVTAPATTGVVMSGLTVTGVESDAVRTFSPDGRITGLQVDGASTGIDVAAATTITNSEISGIEEGIHSRSPEPVYAEQVTVDAVQLGVNTAPGSPFLLVDSRVHALESVRGEVDIQGVNDLSLPPLNLLSAVGVPLILLAVVLEEIHSARQRRAGAIPRKRWRPGMPMGAT</sequence>
<dbReference type="InterPro" id="IPR039448">
    <property type="entry name" value="Beta_helix"/>
</dbReference>
<gene>
    <name evidence="4" type="ORF">FB558_0524</name>
</gene>
<proteinExistence type="predicted"/>
<feature type="signal peptide" evidence="2">
    <location>
        <begin position="1"/>
        <end position="34"/>
    </location>
</feature>
<feature type="chain" id="PRO_5022151698" evidence="2">
    <location>
        <begin position="35"/>
        <end position="629"/>
    </location>
</feature>
<keyword evidence="5" id="KW-1185">Reference proteome</keyword>
<dbReference type="Gene3D" id="2.160.20.10">
    <property type="entry name" value="Single-stranded right-handed beta-helix, Pectin lyase-like"/>
    <property type="match status" value="1"/>
</dbReference>
<accession>A0A543DWS0</accession>
<organism evidence="4 5">
    <name type="scientific">Pseudonocardia kunmingensis</name>
    <dbReference type="NCBI Taxonomy" id="630975"/>
    <lineage>
        <taxon>Bacteria</taxon>
        <taxon>Bacillati</taxon>
        <taxon>Actinomycetota</taxon>
        <taxon>Actinomycetes</taxon>
        <taxon>Pseudonocardiales</taxon>
        <taxon>Pseudonocardiaceae</taxon>
        <taxon>Pseudonocardia</taxon>
    </lineage>
</organism>
<dbReference type="InterPro" id="IPR012334">
    <property type="entry name" value="Pectin_lyas_fold"/>
</dbReference>
<dbReference type="PROSITE" id="PS51318">
    <property type="entry name" value="TAT"/>
    <property type="match status" value="1"/>
</dbReference>
<dbReference type="SMART" id="SM00710">
    <property type="entry name" value="PbH1"/>
    <property type="match status" value="10"/>
</dbReference>
<evidence type="ECO:0000256" key="1">
    <source>
        <dbReference type="SAM" id="MobiDB-lite"/>
    </source>
</evidence>
<evidence type="ECO:0000313" key="5">
    <source>
        <dbReference type="Proteomes" id="UP000315677"/>
    </source>
</evidence>
<dbReference type="SUPFAM" id="SSF51126">
    <property type="entry name" value="Pectin lyase-like"/>
    <property type="match status" value="2"/>
</dbReference>
<feature type="region of interest" description="Disordered" evidence="1">
    <location>
        <begin position="44"/>
        <end position="66"/>
    </location>
</feature>
<keyword evidence="4" id="KW-0456">Lyase</keyword>